<name>A0A3S4BKQ8_9MYCO</name>
<feature type="signal peptide" evidence="1">
    <location>
        <begin position="1"/>
        <end position="25"/>
    </location>
</feature>
<protein>
    <submittedName>
        <fullName evidence="2">Uncharacterized protein</fullName>
    </submittedName>
</protein>
<proteinExistence type="predicted"/>
<evidence type="ECO:0000313" key="3">
    <source>
        <dbReference type="Proteomes" id="UP000269998"/>
    </source>
</evidence>
<keyword evidence="1" id="KW-0732">Signal</keyword>
<evidence type="ECO:0000256" key="1">
    <source>
        <dbReference type="SAM" id="SignalP"/>
    </source>
</evidence>
<accession>A0A3S4BKQ8</accession>
<sequence precursor="true">MLNHSAYGAAAASIALAAGPCHACAANPEVSEENDCAAESSSEANVFQPTAASNMGVDPAPANIRAELISGGNTKKLIDNYPFRTAHLG</sequence>
<dbReference type="KEGG" id="mbai:MB901379_03949"/>
<organism evidence="2 3">
    <name type="scientific">Mycobacterium basiliense</name>
    <dbReference type="NCBI Taxonomy" id="2094119"/>
    <lineage>
        <taxon>Bacteria</taxon>
        <taxon>Bacillati</taxon>
        <taxon>Actinomycetota</taxon>
        <taxon>Actinomycetes</taxon>
        <taxon>Mycobacteriales</taxon>
        <taxon>Mycobacteriaceae</taxon>
        <taxon>Mycobacterium</taxon>
    </lineage>
</organism>
<dbReference type="EMBL" id="LR130759">
    <property type="protein sequence ID" value="VDM90351.1"/>
    <property type="molecule type" value="Genomic_DNA"/>
</dbReference>
<dbReference type="AlphaFoldDB" id="A0A3S4BKQ8"/>
<reference evidence="3" key="1">
    <citation type="submission" date="2018-02" db="EMBL/GenBank/DDBJ databases">
        <authorList>
            <person name="Seth-Smith MB H."/>
            <person name="Seth-Smith H."/>
        </authorList>
    </citation>
    <scope>NUCLEOTIDE SEQUENCE [LARGE SCALE GENOMIC DNA]</scope>
</reference>
<keyword evidence="3" id="KW-1185">Reference proteome</keyword>
<gene>
    <name evidence="2" type="ORF">MB901379_03949</name>
</gene>
<feature type="chain" id="PRO_5018611055" evidence="1">
    <location>
        <begin position="26"/>
        <end position="89"/>
    </location>
</feature>
<dbReference type="Proteomes" id="UP000269998">
    <property type="component" value="Chromosome"/>
</dbReference>
<evidence type="ECO:0000313" key="2">
    <source>
        <dbReference type="EMBL" id="VDM90351.1"/>
    </source>
</evidence>